<name>A0ABR2VXR9_9FUNG</name>
<evidence type="ECO:0000313" key="1">
    <source>
        <dbReference type="EMBL" id="KAK9709371.1"/>
    </source>
</evidence>
<reference evidence="1 2" key="1">
    <citation type="submission" date="2023-04" db="EMBL/GenBank/DDBJ databases">
        <title>Genome of Basidiobolus ranarum AG-B5.</title>
        <authorList>
            <person name="Stajich J.E."/>
            <person name="Carter-House D."/>
            <person name="Gryganskyi A."/>
        </authorList>
    </citation>
    <scope>NUCLEOTIDE SEQUENCE [LARGE SCALE GENOMIC DNA]</scope>
    <source>
        <strain evidence="1 2">AG-B5</strain>
    </source>
</reference>
<dbReference type="EMBL" id="JASJQH010007413">
    <property type="protein sequence ID" value="KAK9709371.1"/>
    <property type="molecule type" value="Genomic_DNA"/>
</dbReference>
<keyword evidence="2" id="KW-1185">Reference proteome</keyword>
<sequence length="322" mass="37365">MSFAASWFTVRCSKLKLVIVVILFVVISTLLLQPDFIQDFNFQSGGPVRVYSHEFSDEGLGNKFSEVLIGLYFSRNNGLKYKFNYDSFVKNHRNDDYAWFADLLASRYDKSDSNDKLVRVDNLLGHQNLTIDQVESGYNGFYSTQFWHCGEVNDCFFAKVSFFNAVRELQDLLNIKTRVHRVGIHLRFGDFGSFSTVEDYQKILRNLHKINKENIPEEKVHFVFYSPNDTEDILDELKGAFPKAQYHNMTSVEGTVKFLASSQYHITSGSSLSYTAAYLCPGCHIVFTEPKERFLSPLNDETINKTFYYMNEWTPYYKLLHN</sequence>
<dbReference type="Proteomes" id="UP001479436">
    <property type="component" value="Unassembled WGS sequence"/>
</dbReference>
<organism evidence="1 2">
    <name type="scientific">Basidiobolus ranarum</name>
    <dbReference type="NCBI Taxonomy" id="34480"/>
    <lineage>
        <taxon>Eukaryota</taxon>
        <taxon>Fungi</taxon>
        <taxon>Fungi incertae sedis</taxon>
        <taxon>Zoopagomycota</taxon>
        <taxon>Entomophthoromycotina</taxon>
        <taxon>Basidiobolomycetes</taxon>
        <taxon>Basidiobolales</taxon>
        <taxon>Basidiobolaceae</taxon>
        <taxon>Basidiobolus</taxon>
    </lineage>
</organism>
<proteinExistence type="predicted"/>
<evidence type="ECO:0000313" key="2">
    <source>
        <dbReference type="Proteomes" id="UP001479436"/>
    </source>
</evidence>
<accession>A0ABR2VXR9</accession>
<protein>
    <submittedName>
        <fullName evidence="1">Uncharacterized protein</fullName>
    </submittedName>
</protein>
<comment type="caution">
    <text evidence="1">The sequence shown here is derived from an EMBL/GenBank/DDBJ whole genome shotgun (WGS) entry which is preliminary data.</text>
</comment>
<gene>
    <name evidence="1" type="ORF">K7432_009075</name>
</gene>